<dbReference type="Proteomes" id="UP000828048">
    <property type="component" value="Chromosome 11"/>
</dbReference>
<sequence length="74" mass="7983">MGVNPLHITAPAVAAAIGIYFFEKIHSNSKELGGGVRTSIANIAAKMREEMKSSRVPKLAPQFDGLHCFETLVD</sequence>
<comment type="caution">
    <text evidence="1">The sequence shown here is derived from an EMBL/GenBank/DDBJ whole genome shotgun (WGS) entry which is preliminary data.</text>
</comment>
<keyword evidence="2" id="KW-1185">Reference proteome</keyword>
<gene>
    <name evidence="1" type="ORF">Vadar_006632</name>
</gene>
<protein>
    <submittedName>
        <fullName evidence="1">Uncharacterized protein</fullName>
    </submittedName>
</protein>
<evidence type="ECO:0000313" key="1">
    <source>
        <dbReference type="EMBL" id="KAH7853790.1"/>
    </source>
</evidence>
<dbReference type="EMBL" id="CM037161">
    <property type="protein sequence ID" value="KAH7853790.1"/>
    <property type="molecule type" value="Genomic_DNA"/>
</dbReference>
<evidence type="ECO:0000313" key="2">
    <source>
        <dbReference type="Proteomes" id="UP000828048"/>
    </source>
</evidence>
<accession>A0ACB7YJW4</accession>
<organism evidence="1 2">
    <name type="scientific">Vaccinium darrowii</name>
    <dbReference type="NCBI Taxonomy" id="229202"/>
    <lineage>
        <taxon>Eukaryota</taxon>
        <taxon>Viridiplantae</taxon>
        <taxon>Streptophyta</taxon>
        <taxon>Embryophyta</taxon>
        <taxon>Tracheophyta</taxon>
        <taxon>Spermatophyta</taxon>
        <taxon>Magnoliopsida</taxon>
        <taxon>eudicotyledons</taxon>
        <taxon>Gunneridae</taxon>
        <taxon>Pentapetalae</taxon>
        <taxon>asterids</taxon>
        <taxon>Ericales</taxon>
        <taxon>Ericaceae</taxon>
        <taxon>Vaccinioideae</taxon>
        <taxon>Vaccinieae</taxon>
        <taxon>Vaccinium</taxon>
    </lineage>
</organism>
<reference evidence="1 2" key="1">
    <citation type="journal article" date="2021" name="Hortic Res">
        <title>High-quality reference genome and annotation aids understanding of berry development for evergreen blueberry (Vaccinium darrowii).</title>
        <authorList>
            <person name="Yu J."/>
            <person name="Hulse-Kemp A.M."/>
            <person name="Babiker E."/>
            <person name="Staton M."/>
        </authorList>
    </citation>
    <scope>NUCLEOTIDE SEQUENCE [LARGE SCALE GENOMIC DNA]</scope>
    <source>
        <strain evidence="2">cv. NJ 8807/NJ 8810</strain>
        <tissue evidence="1">Young leaf</tissue>
    </source>
</reference>
<proteinExistence type="predicted"/>
<name>A0ACB7YJW4_9ERIC</name>